<dbReference type="AlphaFoldDB" id="A0A9W4T8Q7"/>
<protein>
    <submittedName>
        <fullName evidence="1">4599_t:CDS:1</fullName>
    </submittedName>
</protein>
<gene>
    <name evidence="1" type="ORF">FWILDA_LOCUS18143</name>
</gene>
<name>A0A9W4T8Q7_9GLOM</name>
<keyword evidence="2" id="KW-1185">Reference proteome</keyword>
<dbReference type="EMBL" id="CAMKVN010016570">
    <property type="protein sequence ID" value="CAI2197570.1"/>
    <property type="molecule type" value="Genomic_DNA"/>
</dbReference>
<organism evidence="1 2">
    <name type="scientific">Funneliformis geosporum</name>
    <dbReference type="NCBI Taxonomy" id="1117311"/>
    <lineage>
        <taxon>Eukaryota</taxon>
        <taxon>Fungi</taxon>
        <taxon>Fungi incertae sedis</taxon>
        <taxon>Mucoromycota</taxon>
        <taxon>Glomeromycotina</taxon>
        <taxon>Glomeromycetes</taxon>
        <taxon>Glomerales</taxon>
        <taxon>Glomeraceae</taxon>
        <taxon>Funneliformis</taxon>
    </lineage>
</organism>
<comment type="caution">
    <text evidence="1">The sequence shown here is derived from an EMBL/GenBank/DDBJ whole genome shotgun (WGS) entry which is preliminary data.</text>
</comment>
<dbReference type="OrthoDB" id="2430224at2759"/>
<proteinExistence type="predicted"/>
<evidence type="ECO:0000313" key="2">
    <source>
        <dbReference type="Proteomes" id="UP001153678"/>
    </source>
</evidence>
<reference evidence="1" key="1">
    <citation type="submission" date="2022-08" db="EMBL/GenBank/DDBJ databases">
        <authorList>
            <person name="Kallberg Y."/>
            <person name="Tangrot J."/>
            <person name="Rosling A."/>
        </authorList>
    </citation>
    <scope>NUCLEOTIDE SEQUENCE</scope>
    <source>
        <strain evidence="1">Wild A</strain>
    </source>
</reference>
<feature type="non-terminal residue" evidence="1">
    <location>
        <position position="129"/>
    </location>
</feature>
<evidence type="ECO:0000313" key="1">
    <source>
        <dbReference type="EMBL" id="CAI2197570.1"/>
    </source>
</evidence>
<accession>A0A9W4T8Q7</accession>
<sequence length="129" mass="14889">EDLSLGLVQKKITEYLQVLLHHFDESVCCNNINQYLDAPLLKKLPANYFYCCNYPELLDYRETSRLPDLCNVVDNVMDSYEEKPNQETEANGKWILIDFEEAAKIGEERYSPTAIDALDEETESDNLMG</sequence>
<dbReference type="Proteomes" id="UP001153678">
    <property type="component" value="Unassembled WGS sequence"/>
</dbReference>